<keyword evidence="2" id="KW-1185">Reference proteome</keyword>
<evidence type="ECO:0000313" key="1">
    <source>
        <dbReference type="EMBL" id="MFC3936018.1"/>
    </source>
</evidence>
<organism evidence="1 2">
    <name type="scientific">Acidovorax facilis</name>
    <dbReference type="NCBI Taxonomy" id="12917"/>
    <lineage>
        <taxon>Bacteria</taxon>
        <taxon>Pseudomonadati</taxon>
        <taxon>Pseudomonadota</taxon>
        <taxon>Betaproteobacteria</taxon>
        <taxon>Burkholderiales</taxon>
        <taxon>Comamonadaceae</taxon>
        <taxon>Acidovorax</taxon>
    </lineage>
</organism>
<dbReference type="RefSeq" id="WP_207401917.1">
    <property type="nucleotide sequence ID" value="NZ_JAMXAX010000016.1"/>
</dbReference>
<name>A0ABV8DBS9_9BURK</name>
<proteinExistence type="predicted"/>
<protein>
    <submittedName>
        <fullName evidence="1">Uncharacterized protein</fullName>
    </submittedName>
</protein>
<dbReference type="Proteomes" id="UP001595693">
    <property type="component" value="Unassembled WGS sequence"/>
</dbReference>
<accession>A0ABV8DBS9</accession>
<comment type="caution">
    <text evidence="1">The sequence shown here is derived from an EMBL/GenBank/DDBJ whole genome shotgun (WGS) entry which is preliminary data.</text>
</comment>
<sequence>MSTSPNYQRPPLRWITRRARCLQNGFGIDRREALRFAVIDYAWFQGMRGLTLVQGGHSHG</sequence>
<gene>
    <name evidence="1" type="ORF">ACFOW3_15510</name>
</gene>
<reference evidence="2" key="1">
    <citation type="journal article" date="2019" name="Int. J. Syst. Evol. Microbiol.">
        <title>The Global Catalogue of Microorganisms (GCM) 10K type strain sequencing project: providing services to taxonomists for standard genome sequencing and annotation.</title>
        <authorList>
            <consortium name="The Broad Institute Genomics Platform"/>
            <consortium name="The Broad Institute Genome Sequencing Center for Infectious Disease"/>
            <person name="Wu L."/>
            <person name="Ma J."/>
        </authorList>
    </citation>
    <scope>NUCLEOTIDE SEQUENCE [LARGE SCALE GENOMIC DNA]</scope>
    <source>
        <strain evidence="2">CCUG 2113</strain>
    </source>
</reference>
<dbReference type="EMBL" id="JBHSAJ010000048">
    <property type="protein sequence ID" value="MFC3936018.1"/>
    <property type="molecule type" value="Genomic_DNA"/>
</dbReference>
<evidence type="ECO:0000313" key="2">
    <source>
        <dbReference type="Proteomes" id="UP001595693"/>
    </source>
</evidence>